<dbReference type="RefSeq" id="WP_085210364.1">
    <property type="nucleotide sequence ID" value="NZ_FXAM01000001.1"/>
</dbReference>
<dbReference type="PANTHER" id="PTHR47505:SF1">
    <property type="entry name" value="DNA UTILIZATION PROTEIN YHGH"/>
    <property type="match status" value="1"/>
</dbReference>
<evidence type="ECO:0000313" key="5">
    <source>
        <dbReference type="Proteomes" id="UP000192923"/>
    </source>
</evidence>
<organism evidence="4 5">
    <name type="scientific">Methylomagnum ishizawai</name>
    <dbReference type="NCBI Taxonomy" id="1760988"/>
    <lineage>
        <taxon>Bacteria</taxon>
        <taxon>Pseudomonadati</taxon>
        <taxon>Pseudomonadota</taxon>
        <taxon>Gammaproteobacteria</taxon>
        <taxon>Methylococcales</taxon>
        <taxon>Methylococcaceae</taxon>
        <taxon>Methylomagnum</taxon>
    </lineage>
</organism>
<dbReference type="Pfam" id="PF00156">
    <property type="entry name" value="Pribosyltran"/>
    <property type="match status" value="1"/>
</dbReference>
<dbReference type="OrthoDB" id="9793412at2"/>
<dbReference type="Gene3D" id="3.40.50.2020">
    <property type="match status" value="1"/>
</dbReference>
<gene>
    <name evidence="4" type="ORF">SAMN02949497_0915</name>
</gene>
<keyword evidence="5" id="KW-1185">Reference proteome</keyword>
<dbReference type="InterPro" id="IPR044005">
    <property type="entry name" value="DZR_2"/>
</dbReference>
<dbReference type="EMBL" id="FXAM01000001">
    <property type="protein sequence ID" value="SMF93628.1"/>
    <property type="molecule type" value="Genomic_DNA"/>
</dbReference>
<dbReference type="Pfam" id="PF18912">
    <property type="entry name" value="DZR_2"/>
    <property type="match status" value="1"/>
</dbReference>
<dbReference type="AlphaFoldDB" id="A0A1Y6CSP7"/>
<feature type="domain" description="Double zinc ribbon" evidence="3">
    <location>
        <begin position="27"/>
        <end position="82"/>
    </location>
</feature>
<comment type="similarity">
    <text evidence="1">Belongs to the ComF/GntX family.</text>
</comment>
<dbReference type="InterPro" id="IPR051910">
    <property type="entry name" value="ComF/GntX_DNA_util-trans"/>
</dbReference>
<dbReference type="InterPro" id="IPR000836">
    <property type="entry name" value="PRTase_dom"/>
</dbReference>
<evidence type="ECO:0000313" key="4">
    <source>
        <dbReference type="EMBL" id="SMF93628.1"/>
    </source>
</evidence>
<reference evidence="4 5" key="1">
    <citation type="submission" date="2016-12" db="EMBL/GenBank/DDBJ databases">
        <authorList>
            <person name="Song W.-J."/>
            <person name="Kurnit D.M."/>
        </authorList>
    </citation>
    <scope>NUCLEOTIDE SEQUENCE [LARGE SCALE GENOMIC DNA]</scope>
    <source>
        <strain evidence="4 5">175</strain>
    </source>
</reference>
<dbReference type="Proteomes" id="UP000192923">
    <property type="component" value="Unassembled WGS sequence"/>
</dbReference>
<accession>A0A1Y6CSP7</accession>
<evidence type="ECO:0000259" key="3">
    <source>
        <dbReference type="Pfam" id="PF18912"/>
    </source>
</evidence>
<name>A0A1Y6CSP7_9GAMM</name>
<evidence type="ECO:0000259" key="2">
    <source>
        <dbReference type="Pfam" id="PF00156"/>
    </source>
</evidence>
<sequence length="252" mass="27517">MIVRAAWARVRQLGQGVGADNWPRIIQEWLYPPTCLLCGDPGEMGLDLCPACAADLPRIAVACPRCALPLAADAPHWCGRCQIHPPVYSAAHAPLLYHGHNAAGFLVKGLKFARRQACARLLGTLLADSLAGRADPPEALIPVPLHPRRLRKRGFNQALEIARFVSARLEIPLAPDACRRVRDTTAQSSLDSARKRRLNLHQAFQTAPDLAYRHVAVIDDVLTTGTTATELARTLRRAGVEKVEIWTCARAG</sequence>
<protein>
    <submittedName>
        <fullName evidence="4">ComF family protein</fullName>
    </submittedName>
</protein>
<dbReference type="SUPFAM" id="SSF53271">
    <property type="entry name" value="PRTase-like"/>
    <property type="match status" value="1"/>
</dbReference>
<feature type="domain" description="Phosphoribosyltransferase" evidence="2">
    <location>
        <begin position="158"/>
        <end position="249"/>
    </location>
</feature>
<dbReference type="CDD" id="cd06223">
    <property type="entry name" value="PRTases_typeI"/>
    <property type="match status" value="1"/>
</dbReference>
<proteinExistence type="inferred from homology"/>
<evidence type="ECO:0000256" key="1">
    <source>
        <dbReference type="ARBA" id="ARBA00008007"/>
    </source>
</evidence>
<dbReference type="InterPro" id="IPR029057">
    <property type="entry name" value="PRTase-like"/>
</dbReference>
<dbReference type="STRING" id="1760988.SAMN02949497_0915"/>
<dbReference type="PANTHER" id="PTHR47505">
    <property type="entry name" value="DNA UTILIZATION PROTEIN YHGH"/>
    <property type="match status" value="1"/>
</dbReference>